<dbReference type="InterPro" id="IPR012677">
    <property type="entry name" value="Nucleotide-bd_a/b_plait_sf"/>
</dbReference>
<dbReference type="AlphaFoldDB" id="A0A4Z1T4D9"/>
<keyword evidence="1 5" id="KW-0479">Metal-binding</keyword>
<dbReference type="InterPro" id="IPR009145">
    <property type="entry name" value="U2AF_small"/>
</dbReference>
<dbReference type="GO" id="GO:0008270">
    <property type="term" value="F:zinc ion binding"/>
    <property type="evidence" value="ECO:0007669"/>
    <property type="project" value="UniProtKB-KW"/>
</dbReference>
<dbReference type="OrthoDB" id="423462at2759"/>
<evidence type="ECO:0000313" key="8">
    <source>
        <dbReference type="Proteomes" id="UP000315496"/>
    </source>
</evidence>
<dbReference type="Gene3D" id="3.30.70.330">
    <property type="match status" value="1"/>
</dbReference>
<dbReference type="PROSITE" id="PS50103">
    <property type="entry name" value="ZF_C3H1"/>
    <property type="match status" value="2"/>
</dbReference>
<reference evidence="7 8" key="1">
    <citation type="submission" date="2019-05" db="EMBL/GenBank/DDBJ databases">
        <title>The compact genome of Giardia muris reveals important steps in the evolution of intestinal protozoan parasites.</title>
        <authorList>
            <person name="Xu F."/>
            <person name="Jimenez-Gonzalez A."/>
            <person name="Einarsson E."/>
            <person name="Astvaldsson A."/>
            <person name="Peirasmaki D."/>
            <person name="Eckmann L."/>
            <person name="Andersson J.O."/>
            <person name="Svard S.G."/>
            <person name="Jerlstrom-Hultqvist J."/>
        </authorList>
    </citation>
    <scope>NUCLEOTIDE SEQUENCE [LARGE SCALE GENOMIC DNA]</scope>
    <source>
        <strain evidence="7 8">Roberts-Thomson</strain>
    </source>
</reference>
<evidence type="ECO:0000256" key="5">
    <source>
        <dbReference type="PROSITE-ProRule" id="PRU00723"/>
    </source>
</evidence>
<dbReference type="VEuPathDB" id="GiardiaDB:GMRT_11275"/>
<evidence type="ECO:0000259" key="6">
    <source>
        <dbReference type="PROSITE" id="PS50103"/>
    </source>
</evidence>
<accession>A0A4Z1T4D9</accession>
<evidence type="ECO:0000256" key="3">
    <source>
        <dbReference type="ARBA" id="ARBA00022771"/>
    </source>
</evidence>
<keyword evidence="3 5" id="KW-0863">Zinc-finger</keyword>
<feature type="zinc finger region" description="C3H1-type" evidence="5">
    <location>
        <begin position="127"/>
        <end position="159"/>
    </location>
</feature>
<comment type="caution">
    <text evidence="7">The sequence shown here is derived from an EMBL/GenBank/DDBJ whole genome shotgun (WGS) entry which is preliminary data.</text>
</comment>
<name>A0A4Z1T4D9_GIAMU</name>
<sequence length="181" mass="20009">MGERVPGTCPFYARTGRCRHGASCRKAHPEAHRGRVLVLQNVVPQLQTTDMDQATRFYDHCLEDLTLELARLGALEGVVLACNKNHLAGTFYASYVTEADAQKALSALRGRYYAGAPISVQYGLMRSIAEVTCPDQFGMHGRACPFGDSCNLVHKHLPPTSLWAQLKPILVGSERTLRRKL</sequence>
<proteinExistence type="predicted"/>
<feature type="zinc finger region" description="C3H1-type" evidence="5">
    <location>
        <begin position="3"/>
        <end position="31"/>
    </location>
</feature>
<keyword evidence="2" id="KW-0677">Repeat</keyword>
<dbReference type="PRINTS" id="PR01848">
    <property type="entry name" value="U2AUXFACTOR"/>
</dbReference>
<dbReference type="GO" id="GO:0003723">
    <property type="term" value="F:RNA binding"/>
    <property type="evidence" value="ECO:0007669"/>
    <property type="project" value="InterPro"/>
</dbReference>
<keyword evidence="4 5" id="KW-0862">Zinc</keyword>
<dbReference type="SUPFAM" id="SSF54928">
    <property type="entry name" value="RNA-binding domain, RBD"/>
    <property type="match status" value="1"/>
</dbReference>
<feature type="domain" description="C3H1-type" evidence="6">
    <location>
        <begin position="3"/>
        <end position="31"/>
    </location>
</feature>
<dbReference type="Proteomes" id="UP000315496">
    <property type="component" value="Chromosome 3"/>
</dbReference>
<dbReference type="SMART" id="SM00356">
    <property type="entry name" value="ZnF_C3H1"/>
    <property type="match status" value="2"/>
</dbReference>
<dbReference type="InterPro" id="IPR000571">
    <property type="entry name" value="Znf_CCCH"/>
</dbReference>
<keyword evidence="8" id="KW-1185">Reference proteome</keyword>
<gene>
    <name evidence="7" type="ORF">GMRT_11275</name>
</gene>
<feature type="domain" description="C3H1-type" evidence="6">
    <location>
        <begin position="127"/>
        <end position="159"/>
    </location>
</feature>
<dbReference type="InterPro" id="IPR035979">
    <property type="entry name" value="RBD_domain_sf"/>
</dbReference>
<evidence type="ECO:0000256" key="1">
    <source>
        <dbReference type="ARBA" id="ARBA00022723"/>
    </source>
</evidence>
<dbReference type="EMBL" id="VDLU01000003">
    <property type="protein sequence ID" value="TNJ27399.1"/>
    <property type="molecule type" value="Genomic_DNA"/>
</dbReference>
<organism evidence="7 8">
    <name type="scientific">Giardia muris</name>
    <dbReference type="NCBI Taxonomy" id="5742"/>
    <lineage>
        <taxon>Eukaryota</taxon>
        <taxon>Metamonada</taxon>
        <taxon>Diplomonadida</taxon>
        <taxon>Hexamitidae</taxon>
        <taxon>Giardiinae</taxon>
        <taxon>Giardia</taxon>
    </lineage>
</organism>
<dbReference type="GO" id="GO:0000398">
    <property type="term" value="P:mRNA splicing, via spliceosome"/>
    <property type="evidence" value="ECO:0007669"/>
    <property type="project" value="InterPro"/>
</dbReference>
<dbReference type="Pfam" id="PF00642">
    <property type="entry name" value="zf-CCCH"/>
    <property type="match status" value="1"/>
</dbReference>
<evidence type="ECO:0000256" key="4">
    <source>
        <dbReference type="ARBA" id="ARBA00022833"/>
    </source>
</evidence>
<evidence type="ECO:0000256" key="2">
    <source>
        <dbReference type="ARBA" id="ARBA00022737"/>
    </source>
</evidence>
<protein>
    <submittedName>
        <fullName evidence="7">Putative Splicing factor U2AF subunit</fullName>
    </submittedName>
</protein>
<dbReference type="PANTHER" id="PTHR12620">
    <property type="entry name" value="U2 SNRNP AUXILIARY FACTOR, SMALL SUBUNIT"/>
    <property type="match status" value="1"/>
</dbReference>
<evidence type="ECO:0000313" key="7">
    <source>
        <dbReference type="EMBL" id="TNJ27399.1"/>
    </source>
</evidence>
<dbReference type="GO" id="GO:0089701">
    <property type="term" value="C:U2AF complex"/>
    <property type="evidence" value="ECO:0007669"/>
    <property type="project" value="InterPro"/>
</dbReference>